<dbReference type="GO" id="GO:0016020">
    <property type="term" value="C:membrane"/>
    <property type="evidence" value="ECO:0007669"/>
    <property type="project" value="InterPro"/>
</dbReference>
<feature type="domain" description="ABCA1-4-like C-terminal R2 regulatory" evidence="1">
    <location>
        <begin position="61"/>
        <end position="135"/>
    </location>
</feature>
<proteinExistence type="predicted"/>
<dbReference type="GO" id="GO:0005524">
    <property type="term" value="F:ATP binding"/>
    <property type="evidence" value="ECO:0007669"/>
    <property type="project" value="UniProtKB-KW"/>
</dbReference>
<evidence type="ECO:0000259" key="1">
    <source>
        <dbReference type="Pfam" id="PF23321"/>
    </source>
</evidence>
<keyword evidence="3" id="KW-1185">Reference proteome</keyword>
<evidence type="ECO:0000313" key="3">
    <source>
        <dbReference type="Proteomes" id="UP000283509"/>
    </source>
</evidence>
<sequence>MDPGARRIIWDLLQQERPGRTILLTTHFMEEADLLGDRIAIMANGVVQCCGSSLFLKKKYGAGYRLIIVKEKGCKVDAITTVLQSHIPDAELDQNVGAELSYVLPNADVAKFEALFLQLENSRKQLQISSYGASQTTMDEVFLRVGESVNVEDVNDIPKPAFIKAKKHKASSLMLDQENGLLLQHSDNSVEQIDLDPEQSYEGKTVGVWFNAALQHIRLAVDHVLDGMHKALVKLIHFMSFPALMLLA</sequence>
<reference evidence="2 3" key="1">
    <citation type="submission" date="2018-04" db="EMBL/GenBank/DDBJ databases">
        <authorList>
            <person name="Zhang X."/>
            <person name="Yuan J."/>
            <person name="Li F."/>
            <person name="Xiang J."/>
        </authorList>
    </citation>
    <scope>NUCLEOTIDE SEQUENCE [LARGE SCALE GENOMIC DNA]</scope>
    <source>
        <tissue evidence="2">Muscle</tissue>
    </source>
</reference>
<comment type="caution">
    <text evidence="2">The sequence shown here is derived from an EMBL/GenBank/DDBJ whole genome shotgun (WGS) entry which is preliminary data.</text>
</comment>
<accession>A0A423U249</accession>
<dbReference type="PANTHER" id="PTHR19229:SF250">
    <property type="entry name" value="ABC TRANSPORTER DOMAIN-CONTAINING PROTEIN-RELATED"/>
    <property type="match status" value="1"/>
</dbReference>
<dbReference type="PANTHER" id="PTHR19229">
    <property type="entry name" value="ATP-BINDING CASSETTE TRANSPORTER SUBFAMILY A ABCA"/>
    <property type="match status" value="1"/>
</dbReference>
<protein>
    <submittedName>
        <fullName evidence="2">Putative ATP-binding cassette sub-family A member 3-like</fullName>
    </submittedName>
</protein>
<dbReference type="GO" id="GO:0140359">
    <property type="term" value="F:ABC-type transporter activity"/>
    <property type="evidence" value="ECO:0007669"/>
    <property type="project" value="InterPro"/>
</dbReference>
<dbReference type="OrthoDB" id="6512918at2759"/>
<gene>
    <name evidence="2" type="ORF">C7M84_024061</name>
</gene>
<name>A0A423U249_PENVA</name>
<dbReference type="InterPro" id="IPR056264">
    <property type="entry name" value="R2_ABCA1-4-like"/>
</dbReference>
<dbReference type="Gene3D" id="3.40.50.300">
    <property type="entry name" value="P-loop containing nucleotide triphosphate hydrolases"/>
    <property type="match status" value="1"/>
</dbReference>
<evidence type="ECO:0000313" key="2">
    <source>
        <dbReference type="EMBL" id="ROT82775.1"/>
    </source>
</evidence>
<organism evidence="2 3">
    <name type="scientific">Penaeus vannamei</name>
    <name type="common">Whiteleg shrimp</name>
    <name type="synonym">Litopenaeus vannamei</name>
    <dbReference type="NCBI Taxonomy" id="6689"/>
    <lineage>
        <taxon>Eukaryota</taxon>
        <taxon>Metazoa</taxon>
        <taxon>Ecdysozoa</taxon>
        <taxon>Arthropoda</taxon>
        <taxon>Crustacea</taxon>
        <taxon>Multicrustacea</taxon>
        <taxon>Malacostraca</taxon>
        <taxon>Eumalacostraca</taxon>
        <taxon>Eucarida</taxon>
        <taxon>Decapoda</taxon>
        <taxon>Dendrobranchiata</taxon>
        <taxon>Penaeoidea</taxon>
        <taxon>Penaeidae</taxon>
        <taxon>Penaeus</taxon>
    </lineage>
</organism>
<dbReference type="GO" id="GO:0005319">
    <property type="term" value="F:lipid transporter activity"/>
    <property type="evidence" value="ECO:0007669"/>
    <property type="project" value="TreeGrafter"/>
</dbReference>
<dbReference type="InterPro" id="IPR026082">
    <property type="entry name" value="ABCA"/>
</dbReference>
<dbReference type="Pfam" id="PF23321">
    <property type="entry name" value="R1_ABCA1"/>
    <property type="match status" value="1"/>
</dbReference>
<keyword evidence="2" id="KW-0067">ATP-binding</keyword>
<dbReference type="STRING" id="6689.A0A423U249"/>
<dbReference type="AlphaFoldDB" id="A0A423U249"/>
<dbReference type="EMBL" id="QCYY01000776">
    <property type="protein sequence ID" value="ROT82775.1"/>
    <property type="molecule type" value="Genomic_DNA"/>
</dbReference>
<reference evidence="2 3" key="2">
    <citation type="submission" date="2019-01" db="EMBL/GenBank/DDBJ databases">
        <title>The decoding of complex shrimp genome reveals the adaptation for benthos swimmer, frequently molting mechanism and breeding impact on genome.</title>
        <authorList>
            <person name="Sun Y."/>
            <person name="Gao Y."/>
            <person name="Yu Y."/>
        </authorList>
    </citation>
    <scope>NUCLEOTIDE SEQUENCE [LARGE SCALE GENOMIC DNA]</scope>
    <source>
        <tissue evidence="2">Muscle</tissue>
    </source>
</reference>
<dbReference type="SUPFAM" id="SSF52540">
    <property type="entry name" value="P-loop containing nucleoside triphosphate hydrolases"/>
    <property type="match status" value="1"/>
</dbReference>
<dbReference type="InterPro" id="IPR027417">
    <property type="entry name" value="P-loop_NTPase"/>
</dbReference>
<keyword evidence="2" id="KW-0547">Nucleotide-binding</keyword>
<dbReference type="Proteomes" id="UP000283509">
    <property type="component" value="Unassembled WGS sequence"/>
</dbReference>